<evidence type="ECO:0000313" key="1">
    <source>
        <dbReference type="EMBL" id="THG10105.1"/>
    </source>
</evidence>
<dbReference type="EMBL" id="SDRB02008069">
    <property type="protein sequence ID" value="THG10105.1"/>
    <property type="molecule type" value="Genomic_DNA"/>
</dbReference>
<name>A0A4S4E4A4_CAMSN</name>
<evidence type="ECO:0000313" key="2">
    <source>
        <dbReference type="Proteomes" id="UP000306102"/>
    </source>
</evidence>
<gene>
    <name evidence="1" type="ORF">TEA_021675</name>
</gene>
<sequence>MVLFLLNLIFTALSTLSNLITKLIFNATAYFIVLMIQAFKVPGEAFQNGLEQVAELIKSLIEYLVGLAADAISNLIWSLFNLVVEGVSGSAAATGLVLGGLVEQTRNSLDGLFKDLPDVLGGFKEMISTIISDLWNNYKEAAGYVTENA</sequence>
<comment type="caution">
    <text evidence="1">The sequence shown here is derived from an EMBL/GenBank/DDBJ whole genome shotgun (WGS) entry which is preliminary data.</text>
</comment>
<protein>
    <submittedName>
        <fullName evidence="1">Uncharacterized protein</fullName>
    </submittedName>
</protein>
<accession>A0A4S4E4A4</accession>
<proteinExistence type="predicted"/>
<keyword evidence="2" id="KW-1185">Reference proteome</keyword>
<dbReference type="Proteomes" id="UP000306102">
    <property type="component" value="Unassembled WGS sequence"/>
</dbReference>
<reference evidence="1 2" key="1">
    <citation type="journal article" date="2018" name="Proc. Natl. Acad. Sci. U.S.A.">
        <title>Draft genome sequence of Camellia sinensis var. sinensis provides insights into the evolution of the tea genome and tea quality.</title>
        <authorList>
            <person name="Wei C."/>
            <person name="Yang H."/>
            <person name="Wang S."/>
            <person name="Zhao J."/>
            <person name="Liu C."/>
            <person name="Gao L."/>
            <person name="Xia E."/>
            <person name="Lu Y."/>
            <person name="Tai Y."/>
            <person name="She G."/>
            <person name="Sun J."/>
            <person name="Cao H."/>
            <person name="Tong W."/>
            <person name="Gao Q."/>
            <person name="Li Y."/>
            <person name="Deng W."/>
            <person name="Jiang X."/>
            <person name="Wang W."/>
            <person name="Chen Q."/>
            <person name="Zhang S."/>
            <person name="Li H."/>
            <person name="Wu J."/>
            <person name="Wang P."/>
            <person name="Li P."/>
            <person name="Shi C."/>
            <person name="Zheng F."/>
            <person name="Jian J."/>
            <person name="Huang B."/>
            <person name="Shan D."/>
            <person name="Shi M."/>
            <person name="Fang C."/>
            <person name="Yue Y."/>
            <person name="Li F."/>
            <person name="Li D."/>
            <person name="Wei S."/>
            <person name="Han B."/>
            <person name="Jiang C."/>
            <person name="Yin Y."/>
            <person name="Xia T."/>
            <person name="Zhang Z."/>
            <person name="Bennetzen J.L."/>
            <person name="Zhao S."/>
            <person name="Wan X."/>
        </authorList>
    </citation>
    <scope>NUCLEOTIDE SEQUENCE [LARGE SCALE GENOMIC DNA]</scope>
    <source>
        <strain evidence="2">cv. Shuchazao</strain>
        <tissue evidence="1">Leaf</tissue>
    </source>
</reference>
<dbReference type="AlphaFoldDB" id="A0A4S4E4A4"/>
<organism evidence="1 2">
    <name type="scientific">Camellia sinensis var. sinensis</name>
    <name type="common">China tea</name>
    <dbReference type="NCBI Taxonomy" id="542762"/>
    <lineage>
        <taxon>Eukaryota</taxon>
        <taxon>Viridiplantae</taxon>
        <taxon>Streptophyta</taxon>
        <taxon>Embryophyta</taxon>
        <taxon>Tracheophyta</taxon>
        <taxon>Spermatophyta</taxon>
        <taxon>Magnoliopsida</taxon>
        <taxon>eudicotyledons</taxon>
        <taxon>Gunneridae</taxon>
        <taxon>Pentapetalae</taxon>
        <taxon>asterids</taxon>
        <taxon>Ericales</taxon>
        <taxon>Theaceae</taxon>
        <taxon>Camellia</taxon>
    </lineage>
</organism>